<protein>
    <submittedName>
        <fullName evidence="1">Uncharacterized protein</fullName>
    </submittedName>
</protein>
<reference evidence="2" key="1">
    <citation type="submission" date="2016-03" db="EMBL/GenBank/DDBJ databases">
        <authorList>
            <person name="Ploux O."/>
        </authorList>
    </citation>
    <scope>NUCLEOTIDE SEQUENCE [LARGE SCALE GENOMIC DNA]</scope>
    <source>
        <strain evidence="2">UK7</strain>
    </source>
</reference>
<accession>A0A1E1LFR7</accession>
<organism evidence="1 2">
    <name type="scientific">Rhynchosporium graminicola</name>
    <dbReference type="NCBI Taxonomy" id="2792576"/>
    <lineage>
        <taxon>Eukaryota</taxon>
        <taxon>Fungi</taxon>
        <taxon>Dikarya</taxon>
        <taxon>Ascomycota</taxon>
        <taxon>Pezizomycotina</taxon>
        <taxon>Leotiomycetes</taxon>
        <taxon>Helotiales</taxon>
        <taxon>Ploettnerulaceae</taxon>
        <taxon>Rhynchosporium</taxon>
    </lineage>
</organism>
<proteinExistence type="predicted"/>
<comment type="caution">
    <text evidence="1">The sequence shown here is derived from an EMBL/GenBank/DDBJ whole genome shotgun (WGS) entry which is preliminary data.</text>
</comment>
<dbReference type="EMBL" id="FJUW01000049">
    <property type="protein sequence ID" value="CZT09244.1"/>
    <property type="molecule type" value="Genomic_DNA"/>
</dbReference>
<dbReference type="InParanoid" id="A0A1E1LFR7"/>
<evidence type="ECO:0000313" key="2">
    <source>
        <dbReference type="Proteomes" id="UP000178129"/>
    </source>
</evidence>
<keyword evidence="2" id="KW-1185">Reference proteome</keyword>
<dbReference type="Proteomes" id="UP000178129">
    <property type="component" value="Unassembled WGS sequence"/>
</dbReference>
<dbReference type="AlphaFoldDB" id="A0A1E1LFR7"/>
<name>A0A1E1LFR7_9HELO</name>
<evidence type="ECO:0000313" key="1">
    <source>
        <dbReference type="EMBL" id="CZT09244.1"/>
    </source>
</evidence>
<gene>
    <name evidence="1" type="ORF">RCO7_15018</name>
</gene>
<sequence length="69" mass="8185">MCVCGIIGTVQQQEKCSETEAGKEKPTLYEEGHSHETWNYTRLYHPRTNRLMETQPYAIRTEDDYLYIK</sequence>